<protein>
    <submittedName>
        <fullName evidence="1">Acyl-CoA synthetase long-chain family member 5, isoform CRA_d</fullName>
    </submittedName>
</protein>
<dbReference type="AlphaFoldDB" id="A6JHZ2"/>
<evidence type="ECO:0000313" key="2">
    <source>
        <dbReference type="Proteomes" id="UP000234681"/>
    </source>
</evidence>
<name>A6JHZ2_RAT</name>
<organism evidence="1 2">
    <name type="scientific">Rattus norvegicus</name>
    <name type="common">Rat</name>
    <dbReference type="NCBI Taxonomy" id="10116"/>
    <lineage>
        <taxon>Eukaryota</taxon>
        <taxon>Metazoa</taxon>
        <taxon>Chordata</taxon>
        <taxon>Craniata</taxon>
        <taxon>Vertebrata</taxon>
        <taxon>Euteleostomi</taxon>
        <taxon>Mammalia</taxon>
        <taxon>Eutheria</taxon>
        <taxon>Euarchontoglires</taxon>
        <taxon>Glires</taxon>
        <taxon>Rodentia</taxon>
        <taxon>Myomorpha</taxon>
        <taxon>Muroidea</taxon>
        <taxon>Muridae</taxon>
        <taxon>Murinae</taxon>
        <taxon>Rattus</taxon>
    </lineage>
</organism>
<evidence type="ECO:0000313" key="3">
    <source>
        <dbReference type="RGD" id="69402"/>
    </source>
</evidence>
<gene>
    <name evidence="1 3" type="primary">Acsl5</name>
    <name evidence="1" type="ORF">rCG_57726</name>
</gene>
<accession>A6JHZ2</accession>
<reference evidence="2" key="1">
    <citation type="submission" date="2005-09" db="EMBL/GenBank/DDBJ databases">
        <authorList>
            <person name="Mural R.J."/>
            <person name="Li P.W."/>
            <person name="Adams M.D."/>
            <person name="Amanatides P.G."/>
            <person name="Baden-Tillson H."/>
            <person name="Barnstead M."/>
            <person name="Chin S.H."/>
            <person name="Dew I."/>
            <person name="Evans C.A."/>
            <person name="Ferriera S."/>
            <person name="Flanigan M."/>
            <person name="Fosler C."/>
            <person name="Glodek A."/>
            <person name="Gu Z."/>
            <person name="Holt R.A."/>
            <person name="Jennings D."/>
            <person name="Kraft C.L."/>
            <person name="Lu F."/>
            <person name="Nguyen T."/>
            <person name="Nusskern D.R."/>
            <person name="Pfannkoch C.M."/>
            <person name="Sitter C."/>
            <person name="Sutton G.G."/>
            <person name="Venter J.C."/>
            <person name="Wang Z."/>
            <person name="Woodage T."/>
            <person name="Zheng X.H."/>
            <person name="Zhong F."/>
        </authorList>
    </citation>
    <scope>NUCLEOTIDE SEQUENCE [LARGE SCALE GENOMIC DNA]</scope>
    <source>
        <strain>BN</strain>
        <strain evidence="2">Sprague-Dawley</strain>
    </source>
</reference>
<dbReference type="EMBL" id="CH473986">
    <property type="protein sequence ID" value="EDL94466.1"/>
    <property type="molecule type" value="Genomic_DNA"/>
</dbReference>
<sequence length="57" mass="6167">MKQSLKDCPELGAKQRGRARCDACTAGVFCDGSSGSFSLDFSPCSILLPDSMWCLYL</sequence>
<evidence type="ECO:0000313" key="1">
    <source>
        <dbReference type="EMBL" id="EDL94466.1"/>
    </source>
</evidence>
<proteinExistence type="predicted"/>
<dbReference type="Proteomes" id="UP000234681">
    <property type="component" value="Chromosome 1"/>
</dbReference>
<dbReference type="RGD" id="69402">
    <property type="gene designation" value="Acsl5"/>
</dbReference>